<accession>A0A167DMW1</accession>
<dbReference type="KEGG" id="slb:AWJ20_1364"/>
<organism evidence="9 10">
    <name type="scientific">Sugiyamaella lignohabitans</name>
    <dbReference type="NCBI Taxonomy" id="796027"/>
    <lineage>
        <taxon>Eukaryota</taxon>
        <taxon>Fungi</taxon>
        <taxon>Dikarya</taxon>
        <taxon>Ascomycota</taxon>
        <taxon>Saccharomycotina</taxon>
        <taxon>Dipodascomycetes</taxon>
        <taxon>Dipodascales</taxon>
        <taxon>Trichomonascaceae</taxon>
        <taxon>Sugiyamaella</taxon>
    </lineage>
</organism>
<dbReference type="InterPro" id="IPR009072">
    <property type="entry name" value="Histone-fold"/>
</dbReference>
<dbReference type="InterPro" id="IPR046344">
    <property type="entry name" value="TAF6_C_sf"/>
</dbReference>
<dbReference type="PANTHER" id="PTHR10221">
    <property type="entry name" value="TRANSCRIPTION INITIATION FACTOR TFIID SUBUNIT 6"/>
    <property type="match status" value="1"/>
</dbReference>
<dbReference type="Pfam" id="PF02969">
    <property type="entry name" value="TAF"/>
    <property type="match status" value="1"/>
</dbReference>
<dbReference type="GO" id="GO:0046695">
    <property type="term" value="C:SLIK (SAGA-like) complex"/>
    <property type="evidence" value="ECO:0007669"/>
    <property type="project" value="InterPro"/>
</dbReference>
<dbReference type="GO" id="GO:0016251">
    <property type="term" value="F:RNA polymerase II general transcription initiation factor activity"/>
    <property type="evidence" value="ECO:0007669"/>
    <property type="project" value="InterPro"/>
</dbReference>
<keyword evidence="5" id="KW-0539">Nucleus</keyword>
<dbReference type="GO" id="GO:0051123">
    <property type="term" value="P:RNA polymerase II preinitiation complex assembly"/>
    <property type="evidence" value="ECO:0007669"/>
    <property type="project" value="TreeGrafter"/>
</dbReference>
<dbReference type="InterPro" id="IPR011442">
    <property type="entry name" value="TAF6_C"/>
</dbReference>
<dbReference type="SUPFAM" id="SSF48371">
    <property type="entry name" value="ARM repeat"/>
    <property type="match status" value="1"/>
</dbReference>
<name>A0A167DMW1_9ASCO</name>
<dbReference type="CDD" id="cd08050">
    <property type="entry name" value="TAF6C"/>
    <property type="match status" value="1"/>
</dbReference>
<dbReference type="GO" id="GO:0003713">
    <property type="term" value="F:transcription coactivator activity"/>
    <property type="evidence" value="ECO:0007669"/>
    <property type="project" value="TreeGrafter"/>
</dbReference>
<dbReference type="GO" id="GO:0005669">
    <property type="term" value="C:transcription factor TFIID complex"/>
    <property type="evidence" value="ECO:0007669"/>
    <property type="project" value="EnsemblFungi"/>
</dbReference>
<comment type="subcellular location">
    <subcellularLocation>
        <location evidence="1">Nucleus</location>
    </subcellularLocation>
</comment>
<dbReference type="FunFam" id="1.10.20.10:FF:000033">
    <property type="entry name" value="Transcription initiation factor TFIID complex subunit"/>
    <property type="match status" value="1"/>
</dbReference>
<dbReference type="InterPro" id="IPR016024">
    <property type="entry name" value="ARM-type_fold"/>
</dbReference>
<dbReference type="GO" id="GO:0000124">
    <property type="term" value="C:SAGA complex"/>
    <property type="evidence" value="ECO:0007669"/>
    <property type="project" value="EnsemblFungi"/>
</dbReference>
<feature type="domain" description="TATA box binding protein associated factor (TAF) histone-like fold" evidence="8">
    <location>
        <begin position="10"/>
        <end position="74"/>
    </location>
</feature>
<evidence type="ECO:0000313" key="9">
    <source>
        <dbReference type="EMBL" id="ANB13085.1"/>
    </source>
</evidence>
<keyword evidence="10" id="KW-1185">Reference proteome</keyword>
<dbReference type="FunFam" id="1.25.40.770:FF:000001">
    <property type="entry name" value="Transcription initiation factor TFIID subunit 6"/>
    <property type="match status" value="1"/>
</dbReference>
<evidence type="ECO:0000256" key="2">
    <source>
        <dbReference type="ARBA" id="ARBA00007688"/>
    </source>
</evidence>
<gene>
    <name evidence="9" type="primary">TAF6</name>
    <name evidence="9" type="ORF">AWJ20_1364</name>
</gene>
<dbReference type="Proteomes" id="UP000189580">
    <property type="component" value="Chromosome a"/>
</dbReference>
<dbReference type="Gene3D" id="1.25.40.770">
    <property type="entry name" value="TAF6, C-terminal HEAT repeat domain"/>
    <property type="match status" value="1"/>
</dbReference>
<sequence>MSAIKYSHTLWSPSDTVKDVAEILGIANLPDEVAKTLAMDIEYRIHEIVEQALKFMRHSKRTTLTTSDIGYALRVLNVEPLYGYEAQRPLSYREAMVGPGQTLYYIDEDEEVDFEKIINQPLPKVPREVSFTAHWLAIEGVQPAIPQNPHMSEIKAMPAQIRGSQTGHSLAAMASDVEVKPLVRHVISKELQLYFDRVIAAVLGTTSTGSASITSTTAANGPSPTDLRASALSSLRNDPGLHQLVPYFVQFVQEKVSQNLKTNLDVLSSMLDIVHSLLSNPTIFIEPYIHHLMPSVLTPLLAKQCGPKPITAESYQVRDYAASLLKLICDTYGDTYHTLKPRVTRTLLKGFMDTTRPACALYGSVVGLKALGAEIVRVVILGNIKAWYQGVFPRISKEEDRKTLLRGVIDALRSLKTEAPQIPDETTIDEPALIAKLGEELATKISQEADGKEIAYAVLYGDI</sequence>
<dbReference type="CDD" id="cd22931">
    <property type="entry name" value="HFD_TAF6"/>
    <property type="match status" value="1"/>
</dbReference>
<dbReference type="GO" id="GO:0046982">
    <property type="term" value="F:protein heterodimerization activity"/>
    <property type="evidence" value="ECO:0007669"/>
    <property type="project" value="InterPro"/>
</dbReference>
<dbReference type="SUPFAM" id="SSF47113">
    <property type="entry name" value="Histone-fold"/>
    <property type="match status" value="1"/>
</dbReference>
<reference evidence="9 10" key="1">
    <citation type="submission" date="2016-02" db="EMBL/GenBank/DDBJ databases">
        <title>Complete genome sequence and transcriptome regulation of the pentose utilising yeast Sugiyamaella lignohabitans.</title>
        <authorList>
            <person name="Bellasio M."/>
            <person name="Peymann A."/>
            <person name="Valli M."/>
            <person name="Sipitzky M."/>
            <person name="Graf A."/>
            <person name="Sauer M."/>
            <person name="Marx H."/>
            <person name="Mattanovich D."/>
        </authorList>
    </citation>
    <scope>NUCLEOTIDE SEQUENCE [LARGE SCALE GENOMIC DNA]</scope>
    <source>
        <strain evidence="9 10">CBS 10342</strain>
    </source>
</reference>
<evidence type="ECO:0000256" key="5">
    <source>
        <dbReference type="ARBA" id="ARBA00023242"/>
    </source>
</evidence>
<keyword evidence="3" id="KW-0805">Transcription regulation</keyword>
<evidence type="ECO:0000256" key="4">
    <source>
        <dbReference type="ARBA" id="ARBA00023163"/>
    </source>
</evidence>
<evidence type="ECO:0000256" key="7">
    <source>
        <dbReference type="ARBA" id="ARBA00093655"/>
    </source>
</evidence>
<evidence type="ECO:0000313" key="10">
    <source>
        <dbReference type="Proteomes" id="UP000189580"/>
    </source>
</evidence>
<evidence type="ECO:0000256" key="3">
    <source>
        <dbReference type="ARBA" id="ARBA00023015"/>
    </source>
</evidence>
<dbReference type="OrthoDB" id="361039at2759"/>
<evidence type="ECO:0000256" key="1">
    <source>
        <dbReference type="ARBA" id="ARBA00004123"/>
    </source>
</evidence>
<dbReference type="Pfam" id="PF07571">
    <property type="entry name" value="TAF6_C"/>
    <property type="match status" value="1"/>
</dbReference>
<dbReference type="PANTHER" id="PTHR10221:SF9">
    <property type="entry name" value="TRANSCRIPTION INITIATION FACTOR TFIID SUBUNIT 6"/>
    <property type="match status" value="1"/>
</dbReference>
<dbReference type="GeneID" id="30033158"/>
<dbReference type="AlphaFoldDB" id="A0A167DMW1"/>
<protein>
    <recommendedName>
        <fullName evidence="6">TBP-associated factor 6</fullName>
    </recommendedName>
    <alternativeName>
        <fullName evidence="7">Transcription initiation factor TFIID subunit 6</fullName>
    </alternativeName>
</protein>
<dbReference type="InterPro" id="IPR004823">
    <property type="entry name" value="TAF_TATA-bd_Histone-like_dom"/>
</dbReference>
<dbReference type="RefSeq" id="XP_018735562.1">
    <property type="nucleotide sequence ID" value="XM_018878238.1"/>
</dbReference>
<dbReference type="SMART" id="SM00803">
    <property type="entry name" value="TAF"/>
    <property type="match status" value="1"/>
</dbReference>
<dbReference type="InterPro" id="IPR037796">
    <property type="entry name" value="TAF6"/>
</dbReference>
<dbReference type="EMBL" id="CP014501">
    <property type="protein sequence ID" value="ANB13085.1"/>
    <property type="molecule type" value="Genomic_DNA"/>
</dbReference>
<dbReference type="Gene3D" id="1.10.20.10">
    <property type="entry name" value="Histone, subunit A"/>
    <property type="match status" value="1"/>
</dbReference>
<proteinExistence type="inferred from homology"/>
<keyword evidence="4" id="KW-0804">Transcription</keyword>
<comment type="similarity">
    <text evidence="2">Belongs to the TAF6 family.</text>
</comment>
<evidence type="ECO:0000259" key="8">
    <source>
        <dbReference type="SMART" id="SM00803"/>
    </source>
</evidence>
<evidence type="ECO:0000256" key="6">
    <source>
        <dbReference type="ARBA" id="ARBA00076308"/>
    </source>
</evidence>
<dbReference type="GO" id="GO:0006325">
    <property type="term" value="P:chromatin organization"/>
    <property type="evidence" value="ECO:0007669"/>
    <property type="project" value="UniProtKB-ARBA"/>
</dbReference>